<keyword evidence="2" id="KW-1185">Reference proteome</keyword>
<evidence type="ECO:0000313" key="2">
    <source>
        <dbReference type="Proteomes" id="UP000887565"/>
    </source>
</evidence>
<dbReference type="WBParaSite" id="nRc.2.0.1.t28484-RA">
    <property type="protein sequence ID" value="nRc.2.0.1.t28484-RA"/>
    <property type="gene ID" value="nRc.2.0.1.g28484"/>
</dbReference>
<reference evidence="3" key="1">
    <citation type="submission" date="2022-11" db="UniProtKB">
        <authorList>
            <consortium name="WormBaseParasite"/>
        </authorList>
    </citation>
    <scope>IDENTIFICATION</scope>
</reference>
<keyword evidence="1" id="KW-0732">Signal</keyword>
<evidence type="ECO:0000313" key="3">
    <source>
        <dbReference type="WBParaSite" id="nRc.2.0.1.t28484-RA"/>
    </source>
</evidence>
<feature type="signal peptide" evidence="1">
    <location>
        <begin position="1"/>
        <end position="17"/>
    </location>
</feature>
<organism evidence="2 3">
    <name type="scientific">Romanomermis culicivorax</name>
    <name type="common">Nematode worm</name>
    <dbReference type="NCBI Taxonomy" id="13658"/>
    <lineage>
        <taxon>Eukaryota</taxon>
        <taxon>Metazoa</taxon>
        <taxon>Ecdysozoa</taxon>
        <taxon>Nematoda</taxon>
        <taxon>Enoplea</taxon>
        <taxon>Dorylaimia</taxon>
        <taxon>Mermithida</taxon>
        <taxon>Mermithoidea</taxon>
        <taxon>Mermithidae</taxon>
        <taxon>Romanomermis</taxon>
    </lineage>
</organism>
<name>A0A915JQE8_ROMCU</name>
<dbReference type="Proteomes" id="UP000887565">
    <property type="component" value="Unplaced"/>
</dbReference>
<protein>
    <submittedName>
        <fullName evidence="3">Uncharacterized protein</fullName>
    </submittedName>
</protein>
<sequence>MMGKMTVDLMLLNPSITFLVLNSHHCTTISLKTVNYCKGHARYGKTHFGAAVLAIASSALEASKSEFSAIGAKQAQEMIETSSV</sequence>
<proteinExistence type="predicted"/>
<feature type="chain" id="PRO_5036689080" evidence="1">
    <location>
        <begin position="18"/>
        <end position="84"/>
    </location>
</feature>
<dbReference type="AlphaFoldDB" id="A0A915JQE8"/>
<accession>A0A915JQE8</accession>
<evidence type="ECO:0000256" key="1">
    <source>
        <dbReference type="SAM" id="SignalP"/>
    </source>
</evidence>